<evidence type="ECO:0000256" key="2">
    <source>
        <dbReference type="SAM" id="Phobius"/>
    </source>
</evidence>
<comment type="similarity">
    <text evidence="1">Belongs to the ustYa family.</text>
</comment>
<accession>A0A8H3G010</accession>
<evidence type="ECO:0000256" key="1">
    <source>
        <dbReference type="ARBA" id="ARBA00035112"/>
    </source>
</evidence>
<evidence type="ECO:0000313" key="3">
    <source>
        <dbReference type="EMBL" id="CAF9932102.1"/>
    </source>
</evidence>
<reference evidence="3" key="1">
    <citation type="submission" date="2021-03" db="EMBL/GenBank/DDBJ databases">
        <authorList>
            <person name="Tagirdzhanova G."/>
        </authorList>
    </citation>
    <scope>NUCLEOTIDE SEQUENCE</scope>
</reference>
<keyword evidence="2" id="KW-0812">Transmembrane</keyword>
<keyword evidence="2" id="KW-0472">Membrane</keyword>
<dbReference type="PANTHER" id="PTHR33365">
    <property type="entry name" value="YALI0B05434P"/>
    <property type="match status" value="1"/>
</dbReference>
<gene>
    <name evidence="3" type="ORF">GOMPHAMPRED_006489</name>
</gene>
<dbReference type="InterPro" id="IPR021765">
    <property type="entry name" value="UstYa-like"/>
</dbReference>
<dbReference type="PANTHER" id="PTHR33365:SF6">
    <property type="entry name" value="OXIDASE USTYA"/>
    <property type="match status" value="1"/>
</dbReference>
<name>A0A8H3G010_9LECA</name>
<evidence type="ECO:0000313" key="4">
    <source>
        <dbReference type="Proteomes" id="UP000664169"/>
    </source>
</evidence>
<dbReference type="EMBL" id="CAJPDQ010000042">
    <property type="protein sequence ID" value="CAF9932102.1"/>
    <property type="molecule type" value="Genomic_DNA"/>
</dbReference>
<protein>
    <submittedName>
        <fullName evidence="3">Uncharacterized protein</fullName>
    </submittedName>
</protein>
<sequence>MFHIKAVPAKYQPLQKSEDDQYTTGDIDPYDEDVVPVSRSSRSDWIYRIAFISSIILNVVLVFAYLRASRVQEPPGLVGLARDIRVPIPHDDRTLDDPLWDDPRHDPFVGMITVEDEDVAKHKLLPAQPWPWDSSKSMYFLYGFHSLHCVQILRTTLIEYRDQKPLTWPLSHVTHCMHTMREDVLCAADDTPRYTGALNHEAGKDTSGIGELHTCRNWDKLRQYAVDHSACYRVPLFESSKTIDRYKSCPNGANALETVRRLSRGKIVGLFLAIRTPCIDKTRSYNFSTYNQLFIAVS</sequence>
<keyword evidence="2" id="KW-1133">Transmembrane helix</keyword>
<comment type="caution">
    <text evidence="3">The sequence shown here is derived from an EMBL/GenBank/DDBJ whole genome shotgun (WGS) entry which is preliminary data.</text>
</comment>
<dbReference type="GO" id="GO:0043386">
    <property type="term" value="P:mycotoxin biosynthetic process"/>
    <property type="evidence" value="ECO:0007669"/>
    <property type="project" value="InterPro"/>
</dbReference>
<keyword evidence="4" id="KW-1185">Reference proteome</keyword>
<organism evidence="3 4">
    <name type="scientific">Gomphillus americanus</name>
    <dbReference type="NCBI Taxonomy" id="1940652"/>
    <lineage>
        <taxon>Eukaryota</taxon>
        <taxon>Fungi</taxon>
        <taxon>Dikarya</taxon>
        <taxon>Ascomycota</taxon>
        <taxon>Pezizomycotina</taxon>
        <taxon>Lecanoromycetes</taxon>
        <taxon>OSLEUM clade</taxon>
        <taxon>Ostropomycetidae</taxon>
        <taxon>Ostropales</taxon>
        <taxon>Graphidaceae</taxon>
        <taxon>Gomphilloideae</taxon>
        <taxon>Gomphillus</taxon>
    </lineage>
</organism>
<dbReference type="Pfam" id="PF11807">
    <property type="entry name" value="UstYa"/>
    <property type="match status" value="1"/>
</dbReference>
<proteinExistence type="inferred from homology"/>
<dbReference type="OrthoDB" id="3687641at2759"/>
<feature type="transmembrane region" description="Helical" evidence="2">
    <location>
        <begin position="45"/>
        <end position="66"/>
    </location>
</feature>
<dbReference type="Proteomes" id="UP000664169">
    <property type="component" value="Unassembled WGS sequence"/>
</dbReference>
<dbReference type="AlphaFoldDB" id="A0A8H3G010"/>